<dbReference type="HOGENOM" id="CLU_3404333_0_0_6"/>
<dbReference type="AlphaFoldDB" id="H8GLX6"/>
<protein>
    <submittedName>
        <fullName evidence="2">Uncharacterized protein</fullName>
    </submittedName>
</protein>
<sequence>MKLNFADDTFVLMLNLGAIIIGLIIMWLII</sequence>
<dbReference type="Proteomes" id="UP000005090">
    <property type="component" value="Chromosome"/>
</dbReference>
<keyword evidence="1" id="KW-0472">Membrane</keyword>
<name>H8GLX6_METAL</name>
<keyword evidence="1" id="KW-1133">Transmembrane helix</keyword>
<dbReference type="EMBL" id="CM001475">
    <property type="protein sequence ID" value="EIC28172.1"/>
    <property type="molecule type" value="Genomic_DNA"/>
</dbReference>
<evidence type="ECO:0000256" key="1">
    <source>
        <dbReference type="SAM" id="Phobius"/>
    </source>
</evidence>
<organism evidence="2 3">
    <name type="scientific">Methylomicrobium album BG8</name>
    <dbReference type="NCBI Taxonomy" id="686340"/>
    <lineage>
        <taxon>Bacteria</taxon>
        <taxon>Pseudomonadati</taxon>
        <taxon>Pseudomonadota</taxon>
        <taxon>Gammaproteobacteria</taxon>
        <taxon>Methylococcales</taxon>
        <taxon>Methylococcaceae</taxon>
        <taxon>Methylomicrobium</taxon>
    </lineage>
</organism>
<feature type="transmembrane region" description="Helical" evidence="1">
    <location>
        <begin position="12"/>
        <end position="29"/>
    </location>
</feature>
<evidence type="ECO:0000313" key="2">
    <source>
        <dbReference type="EMBL" id="EIC28172.1"/>
    </source>
</evidence>
<gene>
    <name evidence="2" type="ORF">Metal_0313</name>
</gene>
<keyword evidence="3" id="KW-1185">Reference proteome</keyword>
<proteinExistence type="predicted"/>
<accession>H8GLX6</accession>
<reference evidence="2 3" key="1">
    <citation type="journal article" date="2013" name="Genome Announc.">
        <title>Genome Sequence of the Obligate Gammaproteobacterial Methanotroph Methylomicrobium album Strain BG8.</title>
        <authorList>
            <person name="Kits K.D."/>
            <person name="Kalyuzhnaya M.G."/>
            <person name="Klotz M.G."/>
            <person name="Jetten M.S."/>
            <person name="Op den Camp H.J."/>
            <person name="Vuilleumier S."/>
            <person name="Bringel F."/>
            <person name="Dispirito A.A."/>
            <person name="Murrell J.C."/>
            <person name="Bruce D."/>
            <person name="Cheng J.F."/>
            <person name="Copeland A."/>
            <person name="Goodwin L."/>
            <person name="Hauser L."/>
            <person name="Lajus A."/>
            <person name="Land M.L."/>
            <person name="Lapidus A."/>
            <person name="Lucas S."/>
            <person name="Medigue C."/>
            <person name="Pitluck S."/>
            <person name="Woyke T."/>
            <person name="Zeytun A."/>
            <person name="Stein L.Y."/>
        </authorList>
    </citation>
    <scope>NUCLEOTIDE SEQUENCE [LARGE SCALE GENOMIC DNA]</scope>
    <source>
        <strain evidence="2 3">BG8</strain>
    </source>
</reference>
<evidence type="ECO:0000313" key="3">
    <source>
        <dbReference type="Proteomes" id="UP000005090"/>
    </source>
</evidence>
<keyword evidence="1" id="KW-0812">Transmembrane</keyword>